<evidence type="ECO:0000256" key="4">
    <source>
        <dbReference type="ARBA" id="ARBA00022840"/>
    </source>
</evidence>
<keyword evidence="4" id="KW-0067">ATP-binding</keyword>
<evidence type="ECO:0000259" key="5">
    <source>
        <dbReference type="PROSITE" id="PS50011"/>
    </source>
</evidence>
<feature type="domain" description="Protein kinase" evidence="5">
    <location>
        <begin position="1"/>
        <end position="232"/>
    </location>
</feature>
<evidence type="ECO:0000256" key="3">
    <source>
        <dbReference type="ARBA" id="ARBA00022777"/>
    </source>
</evidence>
<dbReference type="AlphaFoldDB" id="A0A165QBZ3"/>
<evidence type="ECO:0000256" key="1">
    <source>
        <dbReference type="ARBA" id="ARBA00022679"/>
    </source>
</evidence>
<dbReference type="STRING" id="1314782.A0A165QBZ3"/>
<protein>
    <submittedName>
        <fullName evidence="6">Kinase-like protein</fullName>
    </submittedName>
</protein>
<evidence type="ECO:0000256" key="2">
    <source>
        <dbReference type="ARBA" id="ARBA00022741"/>
    </source>
</evidence>
<dbReference type="PANTHER" id="PTHR44329">
    <property type="entry name" value="SERINE/THREONINE-PROTEIN KINASE TNNI3K-RELATED"/>
    <property type="match status" value="1"/>
</dbReference>
<gene>
    <name evidence="6" type="ORF">NEOLEDRAFT_1181094</name>
</gene>
<accession>A0A165QBZ3</accession>
<reference evidence="6 7" key="1">
    <citation type="journal article" date="2016" name="Mol. Biol. Evol.">
        <title>Comparative Genomics of Early-Diverging Mushroom-Forming Fungi Provides Insights into the Origins of Lignocellulose Decay Capabilities.</title>
        <authorList>
            <person name="Nagy L.G."/>
            <person name="Riley R."/>
            <person name="Tritt A."/>
            <person name="Adam C."/>
            <person name="Daum C."/>
            <person name="Floudas D."/>
            <person name="Sun H."/>
            <person name="Yadav J.S."/>
            <person name="Pangilinan J."/>
            <person name="Larsson K.H."/>
            <person name="Matsuura K."/>
            <person name="Barry K."/>
            <person name="Labutti K."/>
            <person name="Kuo R."/>
            <person name="Ohm R.A."/>
            <person name="Bhattacharya S.S."/>
            <person name="Shirouzu T."/>
            <person name="Yoshinaga Y."/>
            <person name="Martin F.M."/>
            <person name="Grigoriev I.V."/>
            <person name="Hibbett D.S."/>
        </authorList>
    </citation>
    <scope>NUCLEOTIDE SEQUENCE [LARGE SCALE GENOMIC DNA]</scope>
    <source>
        <strain evidence="6 7">HHB14362 ss-1</strain>
    </source>
</reference>
<dbReference type="Gene3D" id="1.10.510.10">
    <property type="entry name" value="Transferase(Phosphotransferase) domain 1"/>
    <property type="match status" value="1"/>
</dbReference>
<keyword evidence="2" id="KW-0547">Nucleotide-binding</keyword>
<dbReference type="InParanoid" id="A0A165QBZ3"/>
<dbReference type="PROSITE" id="PS00109">
    <property type="entry name" value="PROTEIN_KINASE_TYR"/>
    <property type="match status" value="1"/>
</dbReference>
<proteinExistence type="predicted"/>
<organism evidence="6 7">
    <name type="scientific">Neolentinus lepideus HHB14362 ss-1</name>
    <dbReference type="NCBI Taxonomy" id="1314782"/>
    <lineage>
        <taxon>Eukaryota</taxon>
        <taxon>Fungi</taxon>
        <taxon>Dikarya</taxon>
        <taxon>Basidiomycota</taxon>
        <taxon>Agaricomycotina</taxon>
        <taxon>Agaricomycetes</taxon>
        <taxon>Gloeophyllales</taxon>
        <taxon>Gloeophyllaceae</taxon>
        <taxon>Neolentinus</taxon>
    </lineage>
</organism>
<dbReference type="PANTHER" id="PTHR44329:SF288">
    <property type="entry name" value="MITOGEN-ACTIVATED PROTEIN KINASE KINASE KINASE 20"/>
    <property type="match status" value="1"/>
</dbReference>
<keyword evidence="1" id="KW-0808">Transferase</keyword>
<dbReference type="SUPFAM" id="SSF56112">
    <property type="entry name" value="Protein kinase-like (PK-like)"/>
    <property type="match status" value="1"/>
</dbReference>
<dbReference type="Pfam" id="PF07714">
    <property type="entry name" value="PK_Tyr_Ser-Thr"/>
    <property type="match status" value="1"/>
</dbReference>
<dbReference type="InterPro" id="IPR011009">
    <property type="entry name" value="Kinase-like_dom_sf"/>
</dbReference>
<dbReference type="Proteomes" id="UP000076761">
    <property type="component" value="Unassembled WGS sequence"/>
</dbReference>
<dbReference type="EMBL" id="KV425598">
    <property type="protein sequence ID" value="KZT22205.1"/>
    <property type="molecule type" value="Genomic_DNA"/>
</dbReference>
<dbReference type="InterPro" id="IPR001245">
    <property type="entry name" value="Ser-Thr/Tyr_kinase_cat_dom"/>
</dbReference>
<dbReference type="InterPro" id="IPR051681">
    <property type="entry name" value="Ser/Thr_Kinases-Pseudokinases"/>
</dbReference>
<keyword evidence="3 6" id="KW-0418">Kinase</keyword>
<dbReference type="InterPro" id="IPR000719">
    <property type="entry name" value="Prot_kinase_dom"/>
</dbReference>
<name>A0A165QBZ3_9AGAM</name>
<dbReference type="InterPro" id="IPR008266">
    <property type="entry name" value="Tyr_kinase_AS"/>
</dbReference>
<sequence length="347" mass="38875">MSTDMVRLRQQRNREALIWNALPRHRSIVPLLAIPTTPDICFVTPWMRSSNVLEYVQENPRCDRLSLIVQAARAVQFLHDRDIIHGDIRGSNVLIDDDGTAALTNFRSARRANDPVESRQAWGSDKWNAPELLCPENFGRSADDNRPTKASDVYAFGLLFWQIFSGIVPFPDIWLDAKALLFIMNGRRPLRTQQCDEAGLNDELWALIEQCWAQNEQLRPSISEVVREVERLPGIELVQEFPDLIPIYQSQLSQNTSTGDFTLAVDYSLGSSGAIYFDVNVMSINMTALTGTLTDESLSSGYFVSSGDSWVNCGNVKGFERLFFSDRFSSMSRMTGGGCGQSSNVAS</sequence>
<evidence type="ECO:0000313" key="6">
    <source>
        <dbReference type="EMBL" id="KZT22205.1"/>
    </source>
</evidence>
<keyword evidence="7" id="KW-1185">Reference proteome</keyword>
<dbReference type="PROSITE" id="PS50011">
    <property type="entry name" value="PROTEIN_KINASE_DOM"/>
    <property type="match status" value="1"/>
</dbReference>
<dbReference type="GO" id="GO:0005524">
    <property type="term" value="F:ATP binding"/>
    <property type="evidence" value="ECO:0007669"/>
    <property type="project" value="UniProtKB-KW"/>
</dbReference>
<dbReference type="OrthoDB" id="3265205at2759"/>
<evidence type="ECO:0000313" key="7">
    <source>
        <dbReference type="Proteomes" id="UP000076761"/>
    </source>
</evidence>
<dbReference type="GO" id="GO:0004674">
    <property type="term" value="F:protein serine/threonine kinase activity"/>
    <property type="evidence" value="ECO:0007669"/>
    <property type="project" value="TreeGrafter"/>
</dbReference>